<name>A0A5R8WJ23_9BACT</name>
<gene>
    <name evidence="2" type="ORF">FDY95_23235</name>
</gene>
<dbReference type="OrthoDB" id="997115at2"/>
<dbReference type="AlphaFoldDB" id="A0A5R8WJ23"/>
<evidence type="ECO:0000256" key="1">
    <source>
        <dbReference type="SAM" id="SignalP"/>
    </source>
</evidence>
<dbReference type="InterPro" id="IPR046601">
    <property type="entry name" value="DUF6660"/>
</dbReference>
<dbReference type="EMBL" id="VAJM01000016">
    <property type="protein sequence ID" value="TLM88750.1"/>
    <property type="molecule type" value="Genomic_DNA"/>
</dbReference>
<evidence type="ECO:0000313" key="3">
    <source>
        <dbReference type="Proteomes" id="UP000305517"/>
    </source>
</evidence>
<keyword evidence="3" id="KW-1185">Reference proteome</keyword>
<evidence type="ECO:0008006" key="4">
    <source>
        <dbReference type="Google" id="ProtNLM"/>
    </source>
</evidence>
<sequence>MRLLALFFAVYFAFLACMSCADEAVACNDQTQTVVAAASHADCAAGELGDWCSPLCQCHCCGGAVVPATVLRPPVAEQLPDWGSATRHAQFVVAALTQAPKAVWQPPRA</sequence>
<dbReference type="PROSITE" id="PS51257">
    <property type="entry name" value="PROKAR_LIPOPROTEIN"/>
    <property type="match status" value="1"/>
</dbReference>
<proteinExistence type="predicted"/>
<accession>A0A5R8WJ23</accession>
<dbReference type="Proteomes" id="UP000305517">
    <property type="component" value="Unassembled WGS sequence"/>
</dbReference>
<keyword evidence="1" id="KW-0732">Signal</keyword>
<comment type="caution">
    <text evidence="2">The sequence shown here is derived from an EMBL/GenBank/DDBJ whole genome shotgun (WGS) entry which is preliminary data.</text>
</comment>
<feature type="signal peptide" evidence="1">
    <location>
        <begin position="1"/>
        <end position="21"/>
    </location>
</feature>
<protein>
    <recommendedName>
        <fullName evidence="4">Secreted protein</fullName>
    </recommendedName>
</protein>
<evidence type="ECO:0000313" key="2">
    <source>
        <dbReference type="EMBL" id="TLM88750.1"/>
    </source>
</evidence>
<feature type="chain" id="PRO_5024455034" description="Secreted protein" evidence="1">
    <location>
        <begin position="22"/>
        <end position="109"/>
    </location>
</feature>
<dbReference type="Pfam" id="PF20365">
    <property type="entry name" value="DUF6660"/>
    <property type="match status" value="1"/>
</dbReference>
<organism evidence="2 3">
    <name type="scientific">Hymenobacter jeollabukensis</name>
    <dbReference type="NCBI Taxonomy" id="2025313"/>
    <lineage>
        <taxon>Bacteria</taxon>
        <taxon>Pseudomonadati</taxon>
        <taxon>Bacteroidota</taxon>
        <taxon>Cytophagia</taxon>
        <taxon>Cytophagales</taxon>
        <taxon>Hymenobacteraceae</taxon>
        <taxon>Hymenobacter</taxon>
    </lineage>
</organism>
<dbReference type="RefSeq" id="WP_138081623.1">
    <property type="nucleotide sequence ID" value="NZ_VAJM01000016.1"/>
</dbReference>
<reference evidence="2 3" key="1">
    <citation type="submission" date="2019-05" db="EMBL/GenBank/DDBJ databases">
        <title>Hymenobacter edaphi sp. nov., isolated from abandoned arsenic-contaminated farmland soil.</title>
        <authorList>
            <person name="Nie L."/>
        </authorList>
    </citation>
    <scope>NUCLEOTIDE SEQUENCE [LARGE SCALE GENOMIC DNA]</scope>
    <source>
        <strain evidence="2 3">1-3-3-8</strain>
    </source>
</reference>